<dbReference type="CDD" id="cd02440">
    <property type="entry name" value="AdoMet_MTases"/>
    <property type="match status" value="1"/>
</dbReference>
<dbReference type="InterPro" id="IPR013216">
    <property type="entry name" value="Methyltransf_11"/>
</dbReference>
<keyword evidence="3" id="KW-1185">Reference proteome</keyword>
<evidence type="ECO:0000259" key="1">
    <source>
        <dbReference type="Pfam" id="PF08241"/>
    </source>
</evidence>
<name>A0ABS5CD68_9BACL</name>
<gene>
    <name evidence="2" type="ORF">I8J30_14550</name>
</gene>
<dbReference type="RefSeq" id="WP_210658806.1">
    <property type="nucleotide sequence ID" value="NZ_JAGKSP010000005.1"/>
</dbReference>
<dbReference type="Gene3D" id="3.40.50.150">
    <property type="entry name" value="Vaccinia Virus protein VP39"/>
    <property type="match status" value="1"/>
</dbReference>
<evidence type="ECO:0000313" key="2">
    <source>
        <dbReference type="EMBL" id="MBP3963934.1"/>
    </source>
</evidence>
<dbReference type="GO" id="GO:0008168">
    <property type="term" value="F:methyltransferase activity"/>
    <property type="evidence" value="ECO:0007669"/>
    <property type="project" value="UniProtKB-KW"/>
</dbReference>
<dbReference type="EMBL" id="JAGKSP010000005">
    <property type="protein sequence ID" value="MBP3963934.1"/>
    <property type="molecule type" value="Genomic_DNA"/>
</dbReference>
<dbReference type="GO" id="GO:0032259">
    <property type="term" value="P:methylation"/>
    <property type="evidence" value="ECO:0007669"/>
    <property type="project" value="UniProtKB-KW"/>
</dbReference>
<sequence length="262" mass="28890">MFHEITKHPDYLSPQSFAWCKELAARTGKYEFTWNGVVEGDSGEDVLTKKLASVIGGKVLDVGCGHGEYTNRWAAYAEEIVGLDVTEGFLETANLHRKPNVRYVRGDTHHSLPFADDAFDMAYTKKGPGSWYTEGNRVVRPGGKVILYHPGDGNGEGGELGLCFPGLFQPPAVGTPILDKVQERLESSGLVDIHMARIRETVWIPSAEDVLNMLCFGQRDSYSDYVRENCYAGIVSQFDKHATAQGIRTTGFYYLIEAAASG</sequence>
<dbReference type="Proteomes" id="UP000673394">
    <property type="component" value="Unassembled WGS sequence"/>
</dbReference>
<organism evidence="2 3">
    <name type="scientific">Paenibacillus lignilyticus</name>
    <dbReference type="NCBI Taxonomy" id="1172615"/>
    <lineage>
        <taxon>Bacteria</taxon>
        <taxon>Bacillati</taxon>
        <taxon>Bacillota</taxon>
        <taxon>Bacilli</taxon>
        <taxon>Bacillales</taxon>
        <taxon>Paenibacillaceae</taxon>
        <taxon>Paenibacillus</taxon>
    </lineage>
</organism>
<reference evidence="2 3" key="1">
    <citation type="submission" date="2021-04" db="EMBL/GenBank/DDBJ databases">
        <title>Paenibacillus sp. DLE-14 whole genome sequence.</title>
        <authorList>
            <person name="Ham Y.J."/>
        </authorList>
    </citation>
    <scope>NUCLEOTIDE SEQUENCE [LARGE SCALE GENOMIC DNA]</scope>
    <source>
        <strain evidence="2 3">DLE-14</strain>
    </source>
</reference>
<comment type="caution">
    <text evidence="2">The sequence shown here is derived from an EMBL/GenBank/DDBJ whole genome shotgun (WGS) entry which is preliminary data.</text>
</comment>
<dbReference type="SUPFAM" id="SSF53335">
    <property type="entry name" value="S-adenosyl-L-methionine-dependent methyltransferases"/>
    <property type="match status" value="1"/>
</dbReference>
<keyword evidence="2" id="KW-0808">Transferase</keyword>
<dbReference type="Pfam" id="PF08241">
    <property type="entry name" value="Methyltransf_11"/>
    <property type="match status" value="1"/>
</dbReference>
<protein>
    <submittedName>
        <fullName evidence="2">Class I SAM-dependent methyltransferase</fullName>
    </submittedName>
</protein>
<keyword evidence="2" id="KW-0489">Methyltransferase</keyword>
<proteinExistence type="predicted"/>
<accession>A0ABS5CD68</accession>
<feature type="domain" description="Methyltransferase type 11" evidence="1">
    <location>
        <begin position="60"/>
        <end position="147"/>
    </location>
</feature>
<evidence type="ECO:0000313" key="3">
    <source>
        <dbReference type="Proteomes" id="UP000673394"/>
    </source>
</evidence>
<dbReference type="InterPro" id="IPR029063">
    <property type="entry name" value="SAM-dependent_MTases_sf"/>
</dbReference>